<proteinExistence type="predicted"/>
<accession>A0A1G2R553</accession>
<evidence type="ECO:0008006" key="3">
    <source>
        <dbReference type="Google" id="ProtNLM"/>
    </source>
</evidence>
<evidence type="ECO:0000313" key="1">
    <source>
        <dbReference type="EMBL" id="OHA67857.1"/>
    </source>
</evidence>
<sequence>MKVSNRGSINLKMLALLAIVFVIGGAGMLWFVSASYEPFNFPFVLNMETSFPSASPVVNSTVTSSGIAGWQTYRNEDVGFVFQYPPEVEFAQGDSRRIDFPFIPGTLLQEKYLQIFLSSLRDEAECVHGEIESVVEESEIAIGGIQFKKQLGMGAAAGNIYERESYATQIDRSCIALEFVLHSANPGVYTTPPADFDRAKESEIFHEILSTFRVAE</sequence>
<protein>
    <recommendedName>
        <fullName evidence="3">PsbP C-terminal domain-containing protein</fullName>
    </recommendedName>
</protein>
<dbReference type="EMBL" id="MHTV01000002">
    <property type="protein sequence ID" value="OHA67857.1"/>
    <property type="molecule type" value="Genomic_DNA"/>
</dbReference>
<comment type="caution">
    <text evidence="1">The sequence shown here is derived from an EMBL/GenBank/DDBJ whole genome shotgun (WGS) entry which is preliminary data.</text>
</comment>
<dbReference type="AlphaFoldDB" id="A0A1G2R553"/>
<dbReference type="Proteomes" id="UP000178092">
    <property type="component" value="Unassembled WGS sequence"/>
</dbReference>
<evidence type="ECO:0000313" key="2">
    <source>
        <dbReference type="Proteomes" id="UP000178092"/>
    </source>
</evidence>
<organism evidence="1 2">
    <name type="scientific">Candidatus Wildermuthbacteria bacterium RIFCSPHIGHO2_02_FULL_45_25</name>
    <dbReference type="NCBI Taxonomy" id="1802450"/>
    <lineage>
        <taxon>Bacteria</taxon>
        <taxon>Candidatus Wildermuthiibacteriota</taxon>
    </lineage>
</organism>
<reference evidence="1 2" key="1">
    <citation type="journal article" date="2016" name="Nat. Commun.">
        <title>Thousands of microbial genomes shed light on interconnected biogeochemical processes in an aquifer system.</title>
        <authorList>
            <person name="Anantharaman K."/>
            <person name="Brown C.T."/>
            <person name="Hug L.A."/>
            <person name="Sharon I."/>
            <person name="Castelle C.J."/>
            <person name="Probst A.J."/>
            <person name="Thomas B.C."/>
            <person name="Singh A."/>
            <person name="Wilkins M.J."/>
            <person name="Karaoz U."/>
            <person name="Brodie E.L."/>
            <person name="Williams K.H."/>
            <person name="Hubbard S.S."/>
            <person name="Banfield J.F."/>
        </authorList>
    </citation>
    <scope>NUCLEOTIDE SEQUENCE [LARGE SCALE GENOMIC DNA]</scope>
</reference>
<name>A0A1G2R553_9BACT</name>
<gene>
    <name evidence="1" type="ORF">A3C04_02890</name>
</gene>